<dbReference type="InterPro" id="IPR035906">
    <property type="entry name" value="MetI-like_sf"/>
</dbReference>
<evidence type="ECO:0000256" key="2">
    <source>
        <dbReference type="ARBA" id="ARBA00022448"/>
    </source>
</evidence>
<evidence type="ECO:0000256" key="1">
    <source>
        <dbReference type="ARBA" id="ARBA00004429"/>
    </source>
</evidence>
<dbReference type="PANTHER" id="PTHR43357:SF4">
    <property type="entry name" value="INNER MEMBRANE ABC TRANSPORTER PERMEASE PROTEIN YDCV"/>
    <property type="match status" value="1"/>
</dbReference>
<feature type="transmembrane region" description="Helical" evidence="8">
    <location>
        <begin position="531"/>
        <end position="552"/>
    </location>
</feature>
<dbReference type="Gene3D" id="1.10.3720.10">
    <property type="entry name" value="MetI-like"/>
    <property type="match status" value="2"/>
</dbReference>
<feature type="transmembrane region" description="Helical" evidence="8">
    <location>
        <begin position="73"/>
        <end position="97"/>
    </location>
</feature>
<feature type="transmembrane region" description="Helical" evidence="8">
    <location>
        <begin position="430"/>
        <end position="449"/>
    </location>
</feature>
<feature type="transmembrane region" description="Helical" evidence="8">
    <location>
        <begin position="304"/>
        <end position="324"/>
    </location>
</feature>
<accession>A0A6J6DNB2</accession>
<evidence type="ECO:0000259" key="9">
    <source>
        <dbReference type="PROSITE" id="PS50928"/>
    </source>
</evidence>
<keyword evidence="6 8" id="KW-1133">Transmembrane helix</keyword>
<dbReference type="SUPFAM" id="SSF161098">
    <property type="entry name" value="MetI-like"/>
    <property type="match status" value="2"/>
</dbReference>
<dbReference type="PROSITE" id="PS50928">
    <property type="entry name" value="ABC_TM1"/>
    <property type="match status" value="2"/>
</dbReference>
<keyword evidence="2" id="KW-0813">Transport</keyword>
<feature type="transmembrane region" description="Helical" evidence="8">
    <location>
        <begin position="20"/>
        <end position="47"/>
    </location>
</feature>
<dbReference type="InterPro" id="IPR000515">
    <property type="entry name" value="MetI-like"/>
</dbReference>
<feature type="transmembrane region" description="Helical" evidence="8">
    <location>
        <begin position="245"/>
        <end position="268"/>
    </location>
</feature>
<dbReference type="GO" id="GO:0005886">
    <property type="term" value="C:plasma membrane"/>
    <property type="evidence" value="ECO:0007669"/>
    <property type="project" value="UniProtKB-SubCell"/>
</dbReference>
<dbReference type="EMBL" id="CAEZTR010000003">
    <property type="protein sequence ID" value="CAB4564479.1"/>
    <property type="molecule type" value="Genomic_DNA"/>
</dbReference>
<dbReference type="Pfam" id="PF00528">
    <property type="entry name" value="BPD_transp_1"/>
    <property type="match status" value="2"/>
</dbReference>
<evidence type="ECO:0000313" key="10">
    <source>
        <dbReference type="EMBL" id="CAB4564479.1"/>
    </source>
</evidence>
<dbReference type="PANTHER" id="PTHR43357">
    <property type="entry name" value="INNER MEMBRANE ABC TRANSPORTER PERMEASE PROTEIN YDCV"/>
    <property type="match status" value="1"/>
</dbReference>
<feature type="transmembrane region" description="Helical" evidence="8">
    <location>
        <begin position="109"/>
        <end position="133"/>
    </location>
</feature>
<feature type="domain" description="ABC transmembrane type-1" evidence="9">
    <location>
        <begin position="74"/>
        <end position="268"/>
    </location>
</feature>
<protein>
    <submittedName>
        <fullName evidence="10">Unannotated protein</fullName>
    </submittedName>
</protein>
<organism evidence="10">
    <name type="scientific">freshwater metagenome</name>
    <dbReference type="NCBI Taxonomy" id="449393"/>
    <lineage>
        <taxon>unclassified sequences</taxon>
        <taxon>metagenomes</taxon>
        <taxon>ecological metagenomes</taxon>
    </lineage>
</organism>
<proteinExistence type="predicted"/>
<dbReference type="GO" id="GO:0055085">
    <property type="term" value="P:transmembrane transport"/>
    <property type="evidence" value="ECO:0007669"/>
    <property type="project" value="InterPro"/>
</dbReference>
<feature type="transmembrane region" description="Helical" evidence="8">
    <location>
        <begin position="399"/>
        <end position="418"/>
    </location>
</feature>
<evidence type="ECO:0000256" key="4">
    <source>
        <dbReference type="ARBA" id="ARBA00022519"/>
    </source>
</evidence>
<dbReference type="CDD" id="cd06261">
    <property type="entry name" value="TM_PBP2"/>
    <property type="match status" value="2"/>
</dbReference>
<comment type="subcellular location">
    <subcellularLocation>
        <location evidence="1">Cell inner membrane</location>
        <topology evidence="1">Multi-pass membrane protein</topology>
    </subcellularLocation>
</comment>
<name>A0A6J6DNB2_9ZZZZ</name>
<evidence type="ECO:0000256" key="5">
    <source>
        <dbReference type="ARBA" id="ARBA00022692"/>
    </source>
</evidence>
<sequence>MVRTLPLADSRANSSSRRFLWWRILAAAPPLLFLAVFFAWPVVAILLRGLRTEGAWDFSAFGEVVADPTMRRVLWFTIWESIASTVLCVLFALPGAALFARYRFRGKRLLWSALLVPFVLPTVVVAVSLLGVIGSGGLTGVNLSGTVWAILIAHVFFNYAVVVRTVGSTWSTIDPRLEESAQALGARPWRVFAEVTWPLIRSSVAAASSIVFLFSFTSFGIVLILGGSTHRTLEVEIYDQTAKFLHLDIAAVLALLQLLVVVIILVWFGRSQRRRSVLFDQRSATETEKPAGTPRQRWFIRSNIAFIAVLFGTPLAVLVVRSFATPEGWGFGFYRALTNSRGGSTSFVPPIDAIGNSLLFASIATAIALVLGLCAAWAIVGDGSAHSETRFSRWTDTALMIPLGTSAVTVGFGFLIVFDEPPLNLRSSLWLIPIAHAVVALPFVVRLLVPALRSIDPRLREAAATLGASPRRVWLSVEVPIVGRALAAAAGFAFAVSLGEFGATAFLVRPDRPTMPIAIYRALGRPGEYNFGQAMAMSTILMLLTVVVMLLIDRFRPASVSEF</sequence>
<gene>
    <name evidence="10" type="ORF">UFOPK1711_00120</name>
</gene>
<reference evidence="10" key="1">
    <citation type="submission" date="2020-05" db="EMBL/GenBank/DDBJ databases">
        <authorList>
            <person name="Chiriac C."/>
            <person name="Salcher M."/>
            <person name="Ghai R."/>
            <person name="Kavagutti S V."/>
        </authorList>
    </citation>
    <scope>NUCLEOTIDE SEQUENCE</scope>
</reference>
<evidence type="ECO:0000256" key="8">
    <source>
        <dbReference type="SAM" id="Phobius"/>
    </source>
</evidence>
<keyword evidence="4" id="KW-0997">Cell inner membrane</keyword>
<keyword evidence="5 8" id="KW-0812">Transmembrane</keyword>
<feature type="domain" description="ABC transmembrane type-1" evidence="9">
    <location>
        <begin position="354"/>
        <end position="552"/>
    </location>
</feature>
<evidence type="ECO:0000256" key="7">
    <source>
        <dbReference type="ARBA" id="ARBA00023136"/>
    </source>
</evidence>
<keyword evidence="7 8" id="KW-0472">Membrane</keyword>
<feature type="transmembrane region" description="Helical" evidence="8">
    <location>
        <begin position="358"/>
        <end position="379"/>
    </location>
</feature>
<feature type="transmembrane region" description="Helical" evidence="8">
    <location>
        <begin position="481"/>
        <end position="508"/>
    </location>
</feature>
<keyword evidence="3" id="KW-1003">Cell membrane</keyword>
<evidence type="ECO:0000256" key="6">
    <source>
        <dbReference type="ARBA" id="ARBA00022989"/>
    </source>
</evidence>
<feature type="transmembrane region" description="Helical" evidence="8">
    <location>
        <begin position="204"/>
        <end position="225"/>
    </location>
</feature>
<dbReference type="AlphaFoldDB" id="A0A6J6DNB2"/>
<evidence type="ECO:0000256" key="3">
    <source>
        <dbReference type="ARBA" id="ARBA00022475"/>
    </source>
</evidence>
<feature type="transmembrane region" description="Helical" evidence="8">
    <location>
        <begin position="145"/>
        <end position="166"/>
    </location>
</feature>